<dbReference type="InterPro" id="IPR001789">
    <property type="entry name" value="Sig_transdc_resp-reg_receiver"/>
</dbReference>
<proteinExistence type="predicted"/>
<evidence type="ECO:0000256" key="1">
    <source>
        <dbReference type="ARBA" id="ARBA00022553"/>
    </source>
</evidence>
<dbReference type="PROSITE" id="PS50043">
    <property type="entry name" value="HTH_LUXR_2"/>
    <property type="match status" value="1"/>
</dbReference>
<evidence type="ECO:0000313" key="10">
    <source>
        <dbReference type="Proteomes" id="UP000640485"/>
    </source>
</evidence>
<dbReference type="InterPro" id="IPR016032">
    <property type="entry name" value="Sig_transdc_resp-reg_C-effctor"/>
</dbReference>
<protein>
    <submittedName>
        <fullName evidence="9">Response regulator transcription factor</fullName>
    </submittedName>
</protein>
<dbReference type="Gene3D" id="1.10.10.10">
    <property type="entry name" value="Winged helix-like DNA-binding domain superfamily/Winged helix DNA-binding domain"/>
    <property type="match status" value="1"/>
</dbReference>
<name>A0A934SIH9_9RHOB</name>
<feature type="domain" description="Response regulatory" evidence="8">
    <location>
        <begin position="9"/>
        <end position="126"/>
    </location>
</feature>
<dbReference type="RefSeq" id="WP_200688758.1">
    <property type="nucleotide sequence ID" value="NZ_JAEPRQ010000008.1"/>
</dbReference>
<keyword evidence="4" id="KW-0238">DNA-binding</keyword>
<dbReference type="InterPro" id="IPR039420">
    <property type="entry name" value="WalR-like"/>
</dbReference>
<dbReference type="PRINTS" id="PR00038">
    <property type="entry name" value="HTHLUXR"/>
</dbReference>
<dbReference type="InterPro" id="IPR011006">
    <property type="entry name" value="CheY-like_superfamily"/>
</dbReference>
<dbReference type="SMART" id="SM00421">
    <property type="entry name" value="HTH_LUXR"/>
    <property type="match status" value="1"/>
</dbReference>
<dbReference type="SUPFAM" id="SSF52172">
    <property type="entry name" value="CheY-like"/>
    <property type="match status" value="1"/>
</dbReference>
<dbReference type="InterPro" id="IPR036388">
    <property type="entry name" value="WH-like_DNA-bd_sf"/>
</dbReference>
<dbReference type="Pfam" id="PF00072">
    <property type="entry name" value="Response_reg"/>
    <property type="match status" value="1"/>
</dbReference>
<evidence type="ECO:0000256" key="2">
    <source>
        <dbReference type="ARBA" id="ARBA00023012"/>
    </source>
</evidence>
<dbReference type="SMART" id="SM00448">
    <property type="entry name" value="REC"/>
    <property type="match status" value="1"/>
</dbReference>
<evidence type="ECO:0000259" key="7">
    <source>
        <dbReference type="PROSITE" id="PS50043"/>
    </source>
</evidence>
<keyword evidence="10" id="KW-1185">Reference proteome</keyword>
<dbReference type="PANTHER" id="PTHR48111">
    <property type="entry name" value="REGULATOR OF RPOS"/>
    <property type="match status" value="1"/>
</dbReference>
<gene>
    <name evidence="9" type="ORF">JJJ17_17450</name>
</gene>
<keyword evidence="5" id="KW-0804">Transcription</keyword>
<accession>A0A934SIH9</accession>
<keyword evidence="2" id="KW-0902">Two-component regulatory system</keyword>
<dbReference type="GO" id="GO:0032993">
    <property type="term" value="C:protein-DNA complex"/>
    <property type="evidence" value="ECO:0007669"/>
    <property type="project" value="TreeGrafter"/>
</dbReference>
<dbReference type="InterPro" id="IPR000792">
    <property type="entry name" value="Tscrpt_reg_LuxR_C"/>
</dbReference>
<feature type="modified residue" description="4-aspartylphosphate" evidence="6">
    <location>
        <position position="58"/>
    </location>
</feature>
<dbReference type="GO" id="GO:0000156">
    <property type="term" value="F:phosphorelay response regulator activity"/>
    <property type="evidence" value="ECO:0007669"/>
    <property type="project" value="TreeGrafter"/>
</dbReference>
<dbReference type="GO" id="GO:0005829">
    <property type="term" value="C:cytosol"/>
    <property type="evidence" value="ECO:0007669"/>
    <property type="project" value="TreeGrafter"/>
</dbReference>
<dbReference type="Gene3D" id="3.40.50.2300">
    <property type="match status" value="1"/>
</dbReference>
<keyword evidence="1 6" id="KW-0597">Phosphoprotein</keyword>
<evidence type="ECO:0000256" key="6">
    <source>
        <dbReference type="PROSITE-ProRule" id="PRU00169"/>
    </source>
</evidence>
<dbReference type="PANTHER" id="PTHR48111:SF1">
    <property type="entry name" value="TWO-COMPONENT RESPONSE REGULATOR ORR33"/>
    <property type="match status" value="1"/>
</dbReference>
<keyword evidence="3" id="KW-0805">Transcription regulation</keyword>
<reference evidence="9" key="1">
    <citation type="submission" date="2021-01" db="EMBL/GenBank/DDBJ databases">
        <title>Paracoccus amoyensis sp. nov., isolated from the surface seawater along the coast of Xiamen Island, China.</title>
        <authorList>
            <person name="Lyu L."/>
        </authorList>
    </citation>
    <scope>NUCLEOTIDE SEQUENCE</scope>
    <source>
        <strain evidence="9">MJ17</strain>
    </source>
</reference>
<dbReference type="AlphaFoldDB" id="A0A934SIH9"/>
<dbReference type="SUPFAM" id="SSF46894">
    <property type="entry name" value="C-terminal effector domain of the bipartite response regulators"/>
    <property type="match status" value="1"/>
</dbReference>
<evidence type="ECO:0000256" key="4">
    <source>
        <dbReference type="ARBA" id="ARBA00023125"/>
    </source>
</evidence>
<dbReference type="PROSITE" id="PS50110">
    <property type="entry name" value="RESPONSE_REGULATORY"/>
    <property type="match status" value="1"/>
</dbReference>
<dbReference type="GO" id="GO:0000976">
    <property type="term" value="F:transcription cis-regulatory region binding"/>
    <property type="evidence" value="ECO:0007669"/>
    <property type="project" value="TreeGrafter"/>
</dbReference>
<dbReference type="EMBL" id="JAEPRQ010000008">
    <property type="protein sequence ID" value="MBK4217721.1"/>
    <property type="molecule type" value="Genomic_DNA"/>
</dbReference>
<dbReference type="Proteomes" id="UP000640485">
    <property type="component" value="Unassembled WGS sequence"/>
</dbReference>
<dbReference type="CDD" id="cd06170">
    <property type="entry name" value="LuxR_C_like"/>
    <property type="match status" value="1"/>
</dbReference>
<dbReference type="Pfam" id="PF00196">
    <property type="entry name" value="GerE"/>
    <property type="match status" value="1"/>
</dbReference>
<organism evidence="9 10">
    <name type="scientific">Paracoccus caeni</name>
    <dbReference type="NCBI Taxonomy" id="657651"/>
    <lineage>
        <taxon>Bacteria</taxon>
        <taxon>Pseudomonadati</taxon>
        <taxon>Pseudomonadota</taxon>
        <taxon>Alphaproteobacteria</taxon>
        <taxon>Rhodobacterales</taxon>
        <taxon>Paracoccaceae</taxon>
        <taxon>Paracoccus</taxon>
    </lineage>
</organism>
<comment type="caution">
    <text evidence="9">The sequence shown here is derived from an EMBL/GenBank/DDBJ whole genome shotgun (WGS) entry which is preliminary data.</text>
</comment>
<evidence type="ECO:0000259" key="8">
    <source>
        <dbReference type="PROSITE" id="PS50110"/>
    </source>
</evidence>
<sequence length="216" mass="23889">MPPPPTSATILCVEDERFLLDELEEELTARGYTVLTAMNGNEAEAIIKESHPDIVICDVMLPGRTGFRLLEELVATDSLPARTAFIFLTALSDRERQLTGLRAGAVDYLVKPVDLEILHLKIESALNFARKIRMTTTGDPVPSDVHLSRRETQVLALLGRGSRTGEIAAQLEISENTVSQYVKVIYKKLNINNRADAARLSIAMGLVSEQEHPDRP</sequence>
<evidence type="ECO:0000313" key="9">
    <source>
        <dbReference type="EMBL" id="MBK4217721.1"/>
    </source>
</evidence>
<dbReference type="CDD" id="cd17574">
    <property type="entry name" value="REC_OmpR"/>
    <property type="match status" value="1"/>
</dbReference>
<evidence type="ECO:0000256" key="3">
    <source>
        <dbReference type="ARBA" id="ARBA00023015"/>
    </source>
</evidence>
<feature type="domain" description="HTH luxR-type" evidence="7">
    <location>
        <begin position="140"/>
        <end position="205"/>
    </location>
</feature>
<evidence type="ECO:0000256" key="5">
    <source>
        <dbReference type="ARBA" id="ARBA00023163"/>
    </source>
</evidence>
<dbReference type="GO" id="GO:0006355">
    <property type="term" value="P:regulation of DNA-templated transcription"/>
    <property type="evidence" value="ECO:0007669"/>
    <property type="project" value="InterPro"/>
</dbReference>